<comment type="similarity">
    <text evidence="1">Belongs to the AHA1 family.</text>
</comment>
<evidence type="ECO:0000256" key="1">
    <source>
        <dbReference type="ARBA" id="ARBA00006817"/>
    </source>
</evidence>
<dbReference type="Gene3D" id="3.30.530.20">
    <property type="match status" value="1"/>
</dbReference>
<evidence type="ECO:0000313" key="4">
    <source>
        <dbReference type="Proteomes" id="UP001596091"/>
    </source>
</evidence>
<proteinExistence type="inferred from homology"/>
<name>A0ABW1EAF5_9BACT</name>
<dbReference type="SUPFAM" id="SSF55961">
    <property type="entry name" value="Bet v1-like"/>
    <property type="match status" value="1"/>
</dbReference>
<evidence type="ECO:0000259" key="2">
    <source>
        <dbReference type="Pfam" id="PF08327"/>
    </source>
</evidence>
<dbReference type="InterPro" id="IPR013538">
    <property type="entry name" value="ASHA1/2-like_C"/>
</dbReference>
<sequence length="153" mass="17254">MAVTVAEQVVHTLEFAKNEEIAAPIDIVFETVLEEMASLPGQAGANMNLKLEPWPGGRWYRDLGNNMGHWWGSVQAIKAPTLLEIHGPLFMSYPAVSNVQYRLKEENGLTVLQFMHRAMAYISFDPKIAEQWPGVEQGWGSMLERIRTRAVTK</sequence>
<dbReference type="EMBL" id="JBHSPH010000001">
    <property type="protein sequence ID" value="MFC5860777.1"/>
    <property type="molecule type" value="Genomic_DNA"/>
</dbReference>
<feature type="domain" description="Activator of Hsp90 ATPase homologue 1/2-like C-terminal" evidence="2">
    <location>
        <begin position="48"/>
        <end position="147"/>
    </location>
</feature>
<dbReference type="InterPro" id="IPR023393">
    <property type="entry name" value="START-like_dom_sf"/>
</dbReference>
<dbReference type="CDD" id="cd07814">
    <property type="entry name" value="SRPBCC_CalC_Aha1-like"/>
    <property type="match status" value="1"/>
</dbReference>
<dbReference type="Proteomes" id="UP001596091">
    <property type="component" value="Unassembled WGS sequence"/>
</dbReference>
<organism evidence="3 4">
    <name type="scientific">Acidicapsa dinghuensis</name>
    <dbReference type="NCBI Taxonomy" id="2218256"/>
    <lineage>
        <taxon>Bacteria</taxon>
        <taxon>Pseudomonadati</taxon>
        <taxon>Acidobacteriota</taxon>
        <taxon>Terriglobia</taxon>
        <taxon>Terriglobales</taxon>
        <taxon>Acidobacteriaceae</taxon>
        <taxon>Acidicapsa</taxon>
    </lineage>
</organism>
<keyword evidence="4" id="KW-1185">Reference proteome</keyword>
<accession>A0ABW1EAF5</accession>
<dbReference type="Pfam" id="PF08327">
    <property type="entry name" value="AHSA1"/>
    <property type="match status" value="1"/>
</dbReference>
<dbReference type="RefSeq" id="WP_263335138.1">
    <property type="nucleotide sequence ID" value="NZ_JAGSYH010000002.1"/>
</dbReference>
<comment type="caution">
    <text evidence="3">The sequence shown here is derived from an EMBL/GenBank/DDBJ whole genome shotgun (WGS) entry which is preliminary data.</text>
</comment>
<gene>
    <name evidence="3" type="ORF">ACFPT7_00565</name>
</gene>
<reference evidence="4" key="1">
    <citation type="journal article" date="2019" name="Int. J. Syst. Evol. Microbiol.">
        <title>The Global Catalogue of Microorganisms (GCM) 10K type strain sequencing project: providing services to taxonomists for standard genome sequencing and annotation.</title>
        <authorList>
            <consortium name="The Broad Institute Genomics Platform"/>
            <consortium name="The Broad Institute Genome Sequencing Center for Infectious Disease"/>
            <person name="Wu L."/>
            <person name="Ma J."/>
        </authorList>
    </citation>
    <scope>NUCLEOTIDE SEQUENCE [LARGE SCALE GENOMIC DNA]</scope>
    <source>
        <strain evidence="4">JCM 4087</strain>
    </source>
</reference>
<evidence type="ECO:0000313" key="3">
    <source>
        <dbReference type="EMBL" id="MFC5860777.1"/>
    </source>
</evidence>
<protein>
    <submittedName>
        <fullName evidence="3">SRPBCC domain-containing protein</fullName>
    </submittedName>
</protein>